<evidence type="ECO:0000256" key="2">
    <source>
        <dbReference type="ARBA" id="ARBA00008520"/>
    </source>
</evidence>
<dbReference type="Pfam" id="PF13416">
    <property type="entry name" value="SBP_bac_8"/>
    <property type="match status" value="1"/>
</dbReference>
<dbReference type="KEGG" id="als:DJ013_00435"/>
<comment type="subcellular location">
    <subcellularLocation>
        <location evidence="1">Periplasm</location>
    </subcellularLocation>
</comment>
<organism evidence="3 4">
    <name type="scientific">Arcticibacterium luteifluviistationis</name>
    <dbReference type="NCBI Taxonomy" id="1784714"/>
    <lineage>
        <taxon>Bacteria</taxon>
        <taxon>Pseudomonadati</taxon>
        <taxon>Bacteroidota</taxon>
        <taxon>Cytophagia</taxon>
        <taxon>Cytophagales</taxon>
        <taxon>Leadbetterellaceae</taxon>
        <taxon>Arcticibacterium</taxon>
    </lineage>
</organism>
<dbReference type="EMBL" id="CP029480">
    <property type="protein sequence ID" value="AWV96739.1"/>
    <property type="molecule type" value="Genomic_DNA"/>
</dbReference>
<dbReference type="OrthoDB" id="9811622at2"/>
<dbReference type="PANTHER" id="PTHR43649:SF12">
    <property type="entry name" value="DIACETYLCHITOBIOSE BINDING PROTEIN DASA"/>
    <property type="match status" value="1"/>
</dbReference>
<dbReference type="PANTHER" id="PTHR43649">
    <property type="entry name" value="ARABINOSE-BINDING PROTEIN-RELATED"/>
    <property type="match status" value="1"/>
</dbReference>
<accession>A0A2Z4G6H0</accession>
<gene>
    <name evidence="3" type="ORF">DJ013_00435</name>
</gene>
<dbReference type="Proteomes" id="UP000249873">
    <property type="component" value="Chromosome"/>
</dbReference>
<name>A0A2Z4G6H0_9BACT</name>
<comment type="similarity">
    <text evidence="2">Belongs to the bacterial solute-binding protein 1 family.</text>
</comment>
<evidence type="ECO:0000313" key="3">
    <source>
        <dbReference type="EMBL" id="AWV96739.1"/>
    </source>
</evidence>
<sequence length="382" mass="43086">MDQKIILRGITWNHSRGISPLQATSQRFTELNPNVEIIWDKRSLQAFADEPIDKLAERYDFLIIDHPWAGFAAKNKVILPLNQHLPKAFIQDLKENSVGHSFESYTFNNDVWALAIDAATPVAASRPDLFAKLGLEIPNTFEELVSLSKKGGVIMPGIPQDTLMNFYMFCCNLGEEVCVSKDEVVSEHIGIKALQMLRMLAVNMPTEIWDWNPIKVYEALSKGDSYYYSPWAYGYANYSRKGYAEHLLDFHDIVDIEGTNGISTLGGTGLAISAKTAHLDTALKYAQMVGSPTCQETVYFESGGQPGHRKAWESEHTNSLANNYFKNTLPTLDRAFLRPRYAGHMYFQDRAGAPIREYLMNGGDEKKILTKLNQVYLKSLEI</sequence>
<reference evidence="3 4" key="1">
    <citation type="submission" date="2018-05" db="EMBL/GenBank/DDBJ databases">
        <title>Complete genome sequence of Arcticibacterium luteifluviistationis SM1504T, a cytophagaceae bacterium isolated from Arctic surface seawater.</title>
        <authorList>
            <person name="Li Y."/>
            <person name="Qin Q.-L."/>
        </authorList>
    </citation>
    <scope>NUCLEOTIDE SEQUENCE [LARGE SCALE GENOMIC DNA]</scope>
    <source>
        <strain evidence="3 4">SM1504</strain>
    </source>
</reference>
<dbReference type="AlphaFoldDB" id="A0A2Z4G6H0"/>
<dbReference type="SUPFAM" id="SSF53850">
    <property type="entry name" value="Periplasmic binding protein-like II"/>
    <property type="match status" value="1"/>
</dbReference>
<dbReference type="InterPro" id="IPR050490">
    <property type="entry name" value="Bact_solute-bd_prot1"/>
</dbReference>
<dbReference type="InterPro" id="IPR006059">
    <property type="entry name" value="SBP"/>
</dbReference>
<evidence type="ECO:0000313" key="4">
    <source>
        <dbReference type="Proteomes" id="UP000249873"/>
    </source>
</evidence>
<dbReference type="GO" id="GO:0042597">
    <property type="term" value="C:periplasmic space"/>
    <property type="evidence" value="ECO:0007669"/>
    <property type="project" value="UniProtKB-SubCell"/>
</dbReference>
<evidence type="ECO:0000256" key="1">
    <source>
        <dbReference type="ARBA" id="ARBA00004418"/>
    </source>
</evidence>
<protein>
    <submittedName>
        <fullName evidence="3">ABC transporter substrate-binding protein</fullName>
    </submittedName>
</protein>
<dbReference type="Gene3D" id="3.40.190.10">
    <property type="entry name" value="Periplasmic binding protein-like II"/>
    <property type="match status" value="2"/>
</dbReference>
<proteinExistence type="inferred from homology"/>
<keyword evidence="4" id="KW-1185">Reference proteome</keyword>
<dbReference type="RefSeq" id="WP_111369841.1">
    <property type="nucleotide sequence ID" value="NZ_CP029480.1"/>
</dbReference>